<dbReference type="PROSITE" id="PS01165">
    <property type="entry name" value="COPPER_AMINE_OXID_2"/>
    <property type="match status" value="1"/>
</dbReference>
<dbReference type="GO" id="GO:0005507">
    <property type="term" value="F:copper ion binding"/>
    <property type="evidence" value="ECO:0007669"/>
    <property type="project" value="InterPro"/>
</dbReference>
<dbReference type="GO" id="GO:0008131">
    <property type="term" value="F:primary methylamine oxidase activity"/>
    <property type="evidence" value="ECO:0007669"/>
    <property type="project" value="InterPro"/>
</dbReference>
<comment type="PTM">
    <text evidence="1">Topaquinone (TPQ) is generated by copper-dependent autoxidation of a specific tyrosyl residue.</text>
</comment>
<dbReference type="Gene3D" id="2.70.98.20">
    <property type="entry name" value="Copper amine oxidase, catalytic domain"/>
    <property type="match status" value="1"/>
</dbReference>
<keyword evidence="1" id="KW-0479">Metal-binding</keyword>
<keyword evidence="1" id="KW-0801">TPQ</keyword>
<accession>A0A7S3UER1</accession>
<keyword evidence="1" id="KW-0186">Copper</keyword>
<keyword evidence="1" id="KW-0560">Oxidoreductase</keyword>
<dbReference type="InterPro" id="IPR036460">
    <property type="entry name" value="Cu_amine_oxidase_C_sf"/>
</dbReference>
<comment type="cofactor">
    <cofactor evidence="1">
        <name>Cu cation</name>
        <dbReference type="ChEBI" id="CHEBI:23378"/>
    </cofactor>
    <text evidence="1">Contains 1 topaquinone per subunit.</text>
</comment>
<evidence type="ECO:0000259" key="2">
    <source>
        <dbReference type="Pfam" id="PF01179"/>
    </source>
</evidence>
<reference evidence="3" key="1">
    <citation type="submission" date="2021-01" db="EMBL/GenBank/DDBJ databases">
        <authorList>
            <person name="Corre E."/>
            <person name="Pelletier E."/>
            <person name="Niang G."/>
            <person name="Scheremetjew M."/>
            <person name="Finn R."/>
            <person name="Kale V."/>
            <person name="Holt S."/>
            <person name="Cochrane G."/>
            <person name="Meng A."/>
            <person name="Brown T."/>
            <person name="Cohen L."/>
        </authorList>
    </citation>
    <scope>NUCLEOTIDE SEQUENCE</scope>
    <source>
        <strain evidence="3">CCMP1897</strain>
    </source>
</reference>
<dbReference type="GO" id="GO:0005886">
    <property type="term" value="C:plasma membrane"/>
    <property type="evidence" value="ECO:0007669"/>
    <property type="project" value="TreeGrafter"/>
</dbReference>
<dbReference type="EC" id="1.4.3.-" evidence="1"/>
<dbReference type="AlphaFoldDB" id="A0A7S3UER1"/>
<proteinExistence type="inferred from homology"/>
<dbReference type="PANTHER" id="PTHR10638:SF20">
    <property type="entry name" value="AMINE OXIDASE"/>
    <property type="match status" value="1"/>
</dbReference>
<evidence type="ECO:0000313" key="3">
    <source>
        <dbReference type="EMBL" id="CAE0612597.1"/>
    </source>
</evidence>
<name>A0A7S3UER1_9CHLO</name>
<dbReference type="EMBL" id="HBIS01007201">
    <property type="protein sequence ID" value="CAE0612597.1"/>
    <property type="molecule type" value="Transcribed_RNA"/>
</dbReference>
<protein>
    <recommendedName>
        <fullName evidence="1">Amine oxidase</fullName>
        <ecNumber evidence="1">1.4.3.-</ecNumber>
    </recommendedName>
</protein>
<dbReference type="Pfam" id="PF01179">
    <property type="entry name" value="Cu_amine_oxid"/>
    <property type="match status" value="1"/>
</dbReference>
<gene>
    <name evidence="3" type="ORF">PSAL00342_LOCUS6496</name>
</gene>
<dbReference type="GO" id="GO:0048038">
    <property type="term" value="F:quinone binding"/>
    <property type="evidence" value="ECO:0007669"/>
    <property type="project" value="InterPro"/>
</dbReference>
<organism evidence="3">
    <name type="scientific">Picocystis salinarum</name>
    <dbReference type="NCBI Taxonomy" id="88271"/>
    <lineage>
        <taxon>Eukaryota</taxon>
        <taxon>Viridiplantae</taxon>
        <taxon>Chlorophyta</taxon>
        <taxon>Picocystophyceae</taxon>
        <taxon>Picocystales</taxon>
        <taxon>Picocystaceae</taxon>
        <taxon>Picocystis</taxon>
    </lineage>
</organism>
<dbReference type="SUPFAM" id="SSF49998">
    <property type="entry name" value="Amine oxidase catalytic domain"/>
    <property type="match status" value="1"/>
</dbReference>
<dbReference type="InterPro" id="IPR015798">
    <property type="entry name" value="Cu_amine_oxidase_C"/>
</dbReference>
<dbReference type="PANTHER" id="PTHR10638">
    <property type="entry name" value="COPPER AMINE OXIDASE"/>
    <property type="match status" value="1"/>
</dbReference>
<feature type="domain" description="Copper amine oxidase catalytic" evidence="2">
    <location>
        <begin position="3"/>
        <end position="200"/>
    </location>
</feature>
<dbReference type="InterPro" id="IPR000269">
    <property type="entry name" value="Cu_amine_oxidase"/>
</dbReference>
<comment type="similarity">
    <text evidence="1">Belongs to the copper/topaquinone oxidase family.</text>
</comment>
<evidence type="ECO:0000256" key="1">
    <source>
        <dbReference type="RuleBase" id="RU000672"/>
    </source>
</evidence>
<dbReference type="GO" id="GO:0009308">
    <property type="term" value="P:amine metabolic process"/>
    <property type="evidence" value="ECO:0007669"/>
    <property type="project" value="UniProtKB-UniRule"/>
</dbReference>
<dbReference type="InterPro" id="IPR049947">
    <property type="entry name" value="Cu_Am_Ox_Cu-bd"/>
</dbReference>
<sequence>MASALHDHTMNWKVDLDIGGTSNQIEMDYVVPWRFEDQAGRLWTTKRLNKMIAETEFGMNMNPATPMKFVVQSTEETNSWGTPRGYALHATPHHQVYPEDDPALASFAWTKYNVAVTKHSDQEWTSSMEQDDIFPGAPALDFDTYLDEEGIVGEDLVLWITSGTYHIPHSEDVPVTPTTHGNRAGFTLIPFNYFDENAAMDVSDLFGADGNVPDEEKPLPKIMEWANGGGCVPSFDNIPSTFAANA</sequence>